<dbReference type="AlphaFoldDB" id="A0AAE1H4Q6"/>
<dbReference type="InterPro" id="IPR017907">
    <property type="entry name" value="Znf_RING_CS"/>
</dbReference>
<organism evidence="7 8">
    <name type="scientific">Frankliniella fusca</name>
    <dbReference type="NCBI Taxonomy" id="407009"/>
    <lineage>
        <taxon>Eukaryota</taxon>
        <taxon>Metazoa</taxon>
        <taxon>Ecdysozoa</taxon>
        <taxon>Arthropoda</taxon>
        <taxon>Hexapoda</taxon>
        <taxon>Insecta</taxon>
        <taxon>Pterygota</taxon>
        <taxon>Neoptera</taxon>
        <taxon>Paraneoptera</taxon>
        <taxon>Thysanoptera</taxon>
        <taxon>Terebrantia</taxon>
        <taxon>Thripoidea</taxon>
        <taxon>Thripidae</taxon>
        <taxon>Frankliniella</taxon>
    </lineage>
</organism>
<gene>
    <name evidence="7" type="ORF">KUF71_024242</name>
</gene>
<accession>A0AAE1H4Q6</accession>
<dbReference type="EMBL" id="JAHWGI010000391">
    <property type="protein sequence ID" value="KAK3914747.1"/>
    <property type="molecule type" value="Genomic_DNA"/>
</dbReference>
<keyword evidence="8" id="KW-1185">Reference proteome</keyword>
<evidence type="ECO:0000256" key="1">
    <source>
        <dbReference type="ARBA" id="ARBA00022723"/>
    </source>
</evidence>
<dbReference type="InterPro" id="IPR051435">
    <property type="entry name" value="RING_finger_E3_ubiq-ligases"/>
</dbReference>
<dbReference type="GO" id="GO:0061630">
    <property type="term" value="F:ubiquitin protein ligase activity"/>
    <property type="evidence" value="ECO:0007669"/>
    <property type="project" value="TreeGrafter"/>
</dbReference>
<reference evidence="7" key="1">
    <citation type="submission" date="2021-07" db="EMBL/GenBank/DDBJ databases">
        <authorList>
            <person name="Catto M.A."/>
            <person name="Jacobson A."/>
            <person name="Kennedy G."/>
            <person name="Labadie P."/>
            <person name="Hunt B.G."/>
            <person name="Srinivasan R."/>
        </authorList>
    </citation>
    <scope>NUCLEOTIDE SEQUENCE</scope>
    <source>
        <strain evidence="7">PL_HMW_Pooled</strain>
        <tissue evidence="7">Head</tissue>
    </source>
</reference>
<dbReference type="Pfam" id="PF14634">
    <property type="entry name" value="zf-RING_5"/>
    <property type="match status" value="1"/>
</dbReference>
<dbReference type="PROSITE" id="PS50089">
    <property type="entry name" value="ZF_RING_2"/>
    <property type="match status" value="1"/>
</dbReference>
<name>A0AAE1H4Q6_9NEOP</name>
<dbReference type="InterPro" id="IPR013083">
    <property type="entry name" value="Znf_RING/FYVE/PHD"/>
</dbReference>
<dbReference type="PANTHER" id="PTHR22791">
    <property type="entry name" value="RING-TYPE DOMAIN-CONTAINING PROTEIN"/>
    <property type="match status" value="1"/>
</dbReference>
<evidence type="ECO:0000256" key="2">
    <source>
        <dbReference type="ARBA" id="ARBA00022771"/>
    </source>
</evidence>
<sequence>MSRYFIDMELQCDICFVQFDLKQHRPKSLPCGHTVCKECVQNPALGKKCPTCRKGLAADLNLLPDNIFVTRMMGEDSPPRKVPRWDCPGEQRLQRGVEAARRLVLVLRKAVPLAVRSVQALLDSSEHQLHQLEEQLARLQREAAGEDVPAPAPAPDLQQVLRLEDSFRLLATNKCTVVAEEGASTWQASTRLEPQDHIARLLLLQLRSNGHLEKVDAAEPPALSTLSTTRDDYDARGELKVDDVIEDGRRWRRKRILTGVKGRGSEKLLRVMSPLLEELEFSSEVTASVMAQVEQMASLRRLVVGCDCDSPQPYPELPLQLEELAISYPREQQLRALVRMPRLRALDVIFHDGPDVLLPASPHGALLWLGVCFSETRKATMLSLIRAFAASVQELQVYTAVSDEAGQELGVPDYYFADLGRDLASCGLRALRRLVLERPGPGPGPGPWPRARCAQLDACLLQRQRVRQGLPPGLNVDVFCGTCHKSVL</sequence>
<dbReference type="SUPFAM" id="SSF57850">
    <property type="entry name" value="RING/U-box"/>
    <property type="match status" value="1"/>
</dbReference>
<feature type="domain" description="RING-type" evidence="6">
    <location>
        <begin position="12"/>
        <end position="53"/>
    </location>
</feature>
<dbReference type="GO" id="GO:0008270">
    <property type="term" value="F:zinc ion binding"/>
    <property type="evidence" value="ECO:0007669"/>
    <property type="project" value="UniProtKB-KW"/>
</dbReference>
<dbReference type="PROSITE" id="PS00518">
    <property type="entry name" value="ZF_RING_1"/>
    <property type="match status" value="1"/>
</dbReference>
<evidence type="ECO:0000313" key="7">
    <source>
        <dbReference type="EMBL" id="KAK3914747.1"/>
    </source>
</evidence>
<dbReference type="Gene3D" id="3.30.40.10">
    <property type="entry name" value="Zinc/RING finger domain, C3HC4 (zinc finger)"/>
    <property type="match status" value="1"/>
</dbReference>
<dbReference type="Proteomes" id="UP001219518">
    <property type="component" value="Unassembled WGS sequence"/>
</dbReference>
<evidence type="ECO:0000256" key="5">
    <source>
        <dbReference type="SAM" id="Coils"/>
    </source>
</evidence>
<feature type="coiled-coil region" evidence="5">
    <location>
        <begin position="115"/>
        <end position="142"/>
    </location>
</feature>
<evidence type="ECO:0000313" key="8">
    <source>
        <dbReference type="Proteomes" id="UP001219518"/>
    </source>
</evidence>
<evidence type="ECO:0000256" key="3">
    <source>
        <dbReference type="ARBA" id="ARBA00022833"/>
    </source>
</evidence>
<keyword evidence="3" id="KW-0862">Zinc</keyword>
<proteinExistence type="predicted"/>
<evidence type="ECO:0000259" key="6">
    <source>
        <dbReference type="PROSITE" id="PS50089"/>
    </source>
</evidence>
<protein>
    <submittedName>
        <fullName evidence="7">Roquin-2</fullName>
    </submittedName>
</protein>
<keyword evidence="1" id="KW-0479">Metal-binding</keyword>
<dbReference type="InterPro" id="IPR001841">
    <property type="entry name" value="Znf_RING"/>
</dbReference>
<dbReference type="SMART" id="SM00184">
    <property type="entry name" value="RING"/>
    <property type="match status" value="1"/>
</dbReference>
<evidence type="ECO:0000256" key="4">
    <source>
        <dbReference type="PROSITE-ProRule" id="PRU00175"/>
    </source>
</evidence>
<keyword evidence="2 4" id="KW-0863">Zinc-finger</keyword>
<comment type="caution">
    <text evidence="7">The sequence shown here is derived from an EMBL/GenBank/DDBJ whole genome shotgun (WGS) entry which is preliminary data.</text>
</comment>
<reference evidence="7" key="2">
    <citation type="journal article" date="2023" name="BMC Genomics">
        <title>Pest status, molecular evolution, and epigenetic factors derived from the genome assembly of Frankliniella fusca, a thysanopteran phytovirus vector.</title>
        <authorList>
            <person name="Catto M.A."/>
            <person name="Labadie P.E."/>
            <person name="Jacobson A.L."/>
            <person name="Kennedy G.G."/>
            <person name="Srinivasan R."/>
            <person name="Hunt B.G."/>
        </authorList>
    </citation>
    <scope>NUCLEOTIDE SEQUENCE</scope>
    <source>
        <strain evidence="7">PL_HMW_Pooled</strain>
    </source>
</reference>
<dbReference type="PANTHER" id="PTHR22791:SF6">
    <property type="entry name" value="RING-TYPE DOMAIN-CONTAINING PROTEIN"/>
    <property type="match status" value="1"/>
</dbReference>
<dbReference type="GO" id="GO:0016567">
    <property type="term" value="P:protein ubiquitination"/>
    <property type="evidence" value="ECO:0007669"/>
    <property type="project" value="TreeGrafter"/>
</dbReference>
<keyword evidence="5" id="KW-0175">Coiled coil</keyword>